<comment type="caution">
    <text evidence="2">The sequence shown here is derived from an EMBL/GenBank/DDBJ whole genome shotgun (WGS) entry which is preliminary data.</text>
</comment>
<dbReference type="InterPro" id="IPR043502">
    <property type="entry name" value="DNA/RNA_pol_sf"/>
</dbReference>
<evidence type="ECO:0000313" key="2">
    <source>
        <dbReference type="EMBL" id="GFN92935.1"/>
    </source>
</evidence>
<evidence type="ECO:0000313" key="3">
    <source>
        <dbReference type="Proteomes" id="UP000735302"/>
    </source>
</evidence>
<proteinExistence type="predicted"/>
<reference evidence="2 3" key="1">
    <citation type="journal article" date="2021" name="Elife">
        <title>Chloroplast acquisition without the gene transfer in kleptoplastic sea slugs, Plakobranchus ocellatus.</title>
        <authorList>
            <person name="Maeda T."/>
            <person name="Takahashi S."/>
            <person name="Yoshida T."/>
            <person name="Shimamura S."/>
            <person name="Takaki Y."/>
            <person name="Nagai Y."/>
            <person name="Toyoda A."/>
            <person name="Suzuki Y."/>
            <person name="Arimoto A."/>
            <person name="Ishii H."/>
            <person name="Satoh N."/>
            <person name="Nishiyama T."/>
            <person name="Hasebe M."/>
            <person name="Maruyama T."/>
            <person name="Minagawa J."/>
            <person name="Obokata J."/>
            <person name="Shigenobu S."/>
        </authorList>
    </citation>
    <scope>NUCLEOTIDE SEQUENCE [LARGE SCALE GENOMIC DNA]</scope>
</reference>
<dbReference type="EMBL" id="BLXT01002301">
    <property type="protein sequence ID" value="GFN92935.1"/>
    <property type="molecule type" value="Genomic_DNA"/>
</dbReference>
<accession>A0AAV3ZE77</accession>
<feature type="domain" description="Reverse transcriptase" evidence="1">
    <location>
        <begin position="1"/>
        <end position="143"/>
    </location>
</feature>
<dbReference type="PANTHER" id="PTHR36688">
    <property type="entry name" value="ENDO/EXONUCLEASE/PHOSPHATASE DOMAIN-CONTAINING PROTEIN"/>
    <property type="match status" value="1"/>
</dbReference>
<dbReference type="Pfam" id="PF00078">
    <property type="entry name" value="RVT_1"/>
    <property type="match status" value="1"/>
</dbReference>
<dbReference type="PANTHER" id="PTHR36688:SF1">
    <property type="entry name" value="ENDONUCLEASE_EXONUCLEASE_PHOSPHATASE DOMAIN-CONTAINING PROTEIN"/>
    <property type="match status" value="1"/>
</dbReference>
<dbReference type="AlphaFoldDB" id="A0AAV3ZE77"/>
<sequence length="253" mass="28835">MYRWIKSFLGERYIRTRVRGTLSRARPTRDGLPQGSALSCTLFLCYINDISDGLPAESKLAYADDIVIWQHDTDVDRATEAINRDLVALKRYCDRWKLQINTVKTVYSVFSNSNQVLAKYLNVRLGEDFLQRDNLPRYLGVALDPRLNLTKHVENVAISVRERIGLLHKLASTNWGANLRSLRTIYVSYVRPLLEYANPVLNLASTKSLEKLERVQNAALRLITGGIRSTPIAILQLATNLNHSSYGERNIPY</sequence>
<dbReference type="InterPro" id="IPR052560">
    <property type="entry name" value="RdDP_mobile_element"/>
</dbReference>
<protein>
    <recommendedName>
        <fullName evidence="1">Reverse transcriptase domain-containing protein</fullName>
    </recommendedName>
</protein>
<name>A0AAV3ZE77_9GAST</name>
<dbReference type="InterPro" id="IPR000477">
    <property type="entry name" value="RT_dom"/>
</dbReference>
<keyword evidence="3" id="KW-1185">Reference proteome</keyword>
<dbReference type="PROSITE" id="PS50878">
    <property type="entry name" value="RT_POL"/>
    <property type="match status" value="1"/>
</dbReference>
<gene>
    <name evidence="2" type="ORF">PoB_001944100</name>
</gene>
<evidence type="ECO:0000259" key="1">
    <source>
        <dbReference type="PROSITE" id="PS50878"/>
    </source>
</evidence>
<organism evidence="2 3">
    <name type="scientific">Plakobranchus ocellatus</name>
    <dbReference type="NCBI Taxonomy" id="259542"/>
    <lineage>
        <taxon>Eukaryota</taxon>
        <taxon>Metazoa</taxon>
        <taxon>Spiralia</taxon>
        <taxon>Lophotrochozoa</taxon>
        <taxon>Mollusca</taxon>
        <taxon>Gastropoda</taxon>
        <taxon>Heterobranchia</taxon>
        <taxon>Euthyneura</taxon>
        <taxon>Panpulmonata</taxon>
        <taxon>Sacoglossa</taxon>
        <taxon>Placobranchoidea</taxon>
        <taxon>Plakobranchidae</taxon>
        <taxon>Plakobranchus</taxon>
    </lineage>
</organism>
<dbReference type="Proteomes" id="UP000735302">
    <property type="component" value="Unassembled WGS sequence"/>
</dbReference>
<dbReference type="SUPFAM" id="SSF56672">
    <property type="entry name" value="DNA/RNA polymerases"/>
    <property type="match status" value="1"/>
</dbReference>